<dbReference type="Proteomes" id="UP000772434">
    <property type="component" value="Unassembled WGS sequence"/>
</dbReference>
<evidence type="ECO:0000313" key="9">
    <source>
        <dbReference type="EMBL" id="KAF9066654.1"/>
    </source>
</evidence>
<sequence length="158" mass="16999">MSTQPVEIVARIQPPLLNEQTIGATSDVPIPSGHTLTAARPIPFTSWVSISSSGANIGTTQVQNSQTAFHTAFGPDTTQLELFDRAVAPHLPPLLKGYTLTILACGPMSSGKTHTMDRGEGNEGQRPRRRYSESDAASEQRYSLVDERSTARPPADRG</sequence>
<feature type="region of interest" description="Disordered" evidence="7">
    <location>
        <begin position="109"/>
        <end position="158"/>
    </location>
</feature>
<protein>
    <recommendedName>
        <fullName evidence="8">Kinesin motor domain-containing protein</fullName>
    </recommendedName>
</protein>
<dbReference type="PANTHER" id="PTHR47969:SF15">
    <property type="entry name" value="CHROMOSOME-ASSOCIATED KINESIN KIF4A-RELATED"/>
    <property type="match status" value="1"/>
</dbReference>
<dbReference type="Pfam" id="PF00225">
    <property type="entry name" value="Kinesin"/>
    <property type="match status" value="1"/>
</dbReference>
<evidence type="ECO:0000256" key="5">
    <source>
        <dbReference type="ARBA" id="ARBA00023054"/>
    </source>
</evidence>
<dbReference type="PANTHER" id="PTHR47969">
    <property type="entry name" value="CHROMOSOME-ASSOCIATED KINESIN KIF4A-RELATED"/>
    <property type="match status" value="1"/>
</dbReference>
<feature type="domain" description="Kinesin motor" evidence="8">
    <location>
        <begin position="5"/>
        <end position="158"/>
    </location>
</feature>
<keyword evidence="5" id="KW-0175">Coiled coil</keyword>
<dbReference type="AlphaFoldDB" id="A0A9P5PNT8"/>
<dbReference type="GO" id="GO:0005875">
    <property type="term" value="C:microtubule associated complex"/>
    <property type="evidence" value="ECO:0007669"/>
    <property type="project" value="TreeGrafter"/>
</dbReference>
<evidence type="ECO:0000256" key="1">
    <source>
        <dbReference type="ARBA" id="ARBA00004496"/>
    </source>
</evidence>
<comment type="caution">
    <text evidence="9">The sequence shown here is derived from an EMBL/GenBank/DDBJ whole genome shotgun (WGS) entry which is preliminary data.</text>
</comment>
<keyword evidence="2" id="KW-0963">Cytoplasm</keyword>
<accession>A0A9P5PNT8</accession>
<dbReference type="GO" id="GO:0008017">
    <property type="term" value="F:microtubule binding"/>
    <property type="evidence" value="ECO:0007669"/>
    <property type="project" value="InterPro"/>
</dbReference>
<evidence type="ECO:0000313" key="10">
    <source>
        <dbReference type="Proteomes" id="UP000772434"/>
    </source>
</evidence>
<keyword evidence="6" id="KW-0505">Motor protein</keyword>
<comment type="subcellular location">
    <subcellularLocation>
        <location evidence="1">Cytoplasm</location>
    </subcellularLocation>
</comment>
<evidence type="ECO:0000256" key="6">
    <source>
        <dbReference type="PROSITE-ProRule" id="PRU00283"/>
    </source>
</evidence>
<keyword evidence="10" id="KW-1185">Reference proteome</keyword>
<dbReference type="InterPro" id="IPR036961">
    <property type="entry name" value="Kinesin_motor_dom_sf"/>
</dbReference>
<dbReference type="GO" id="GO:0003777">
    <property type="term" value="F:microtubule motor activity"/>
    <property type="evidence" value="ECO:0007669"/>
    <property type="project" value="InterPro"/>
</dbReference>
<feature type="binding site" evidence="6">
    <location>
        <begin position="106"/>
        <end position="113"/>
    </location>
    <ligand>
        <name>ATP</name>
        <dbReference type="ChEBI" id="CHEBI:30616"/>
    </ligand>
</feature>
<dbReference type="GO" id="GO:0007018">
    <property type="term" value="P:microtubule-based movement"/>
    <property type="evidence" value="ECO:0007669"/>
    <property type="project" value="InterPro"/>
</dbReference>
<evidence type="ECO:0000256" key="2">
    <source>
        <dbReference type="ARBA" id="ARBA00022490"/>
    </source>
</evidence>
<comment type="similarity">
    <text evidence="6">Belongs to the TRAFAC class myosin-kinesin ATPase superfamily. Kinesin family.</text>
</comment>
<evidence type="ECO:0000259" key="8">
    <source>
        <dbReference type="PROSITE" id="PS50067"/>
    </source>
</evidence>
<organism evidence="9 10">
    <name type="scientific">Rhodocollybia butyracea</name>
    <dbReference type="NCBI Taxonomy" id="206335"/>
    <lineage>
        <taxon>Eukaryota</taxon>
        <taxon>Fungi</taxon>
        <taxon>Dikarya</taxon>
        <taxon>Basidiomycota</taxon>
        <taxon>Agaricomycotina</taxon>
        <taxon>Agaricomycetes</taxon>
        <taxon>Agaricomycetidae</taxon>
        <taxon>Agaricales</taxon>
        <taxon>Marasmiineae</taxon>
        <taxon>Omphalotaceae</taxon>
        <taxon>Rhodocollybia</taxon>
    </lineage>
</organism>
<dbReference type="InterPro" id="IPR001752">
    <property type="entry name" value="Kinesin_motor_dom"/>
</dbReference>
<dbReference type="GO" id="GO:0005524">
    <property type="term" value="F:ATP binding"/>
    <property type="evidence" value="ECO:0007669"/>
    <property type="project" value="UniProtKB-UniRule"/>
</dbReference>
<evidence type="ECO:0000256" key="3">
    <source>
        <dbReference type="ARBA" id="ARBA00022741"/>
    </source>
</evidence>
<evidence type="ECO:0000256" key="7">
    <source>
        <dbReference type="SAM" id="MobiDB-lite"/>
    </source>
</evidence>
<dbReference type="SUPFAM" id="SSF52540">
    <property type="entry name" value="P-loop containing nucleoside triphosphate hydrolases"/>
    <property type="match status" value="1"/>
</dbReference>
<dbReference type="Gene3D" id="3.40.850.10">
    <property type="entry name" value="Kinesin motor domain"/>
    <property type="match status" value="1"/>
</dbReference>
<dbReference type="EMBL" id="JADNRY010000084">
    <property type="protein sequence ID" value="KAF9066654.1"/>
    <property type="molecule type" value="Genomic_DNA"/>
</dbReference>
<dbReference type="PROSITE" id="PS50067">
    <property type="entry name" value="KINESIN_MOTOR_2"/>
    <property type="match status" value="1"/>
</dbReference>
<gene>
    <name evidence="9" type="ORF">BDP27DRAFT_1423683</name>
</gene>
<evidence type="ECO:0000256" key="4">
    <source>
        <dbReference type="ARBA" id="ARBA00022840"/>
    </source>
</evidence>
<proteinExistence type="inferred from homology"/>
<dbReference type="GO" id="GO:0051231">
    <property type="term" value="P:spindle elongation"/>
    <property type="evidence" value="ECO:0007669"/>
    <property type="project" value="TreeGrafter"/>
</dbReference>
<dbReference type="OrthoDB" id="3176171at2759"/>
<dbReference type="GO" id="GO:0007052">
    <property type="term" value="P:mitotic spindle organization"/>
    <property type="evidence" value="ECO:0007669"/>
    <property type="project" value="TreeGrafter"/>
</dbReference>
<dbReference type="InterPro" id="IPR027640">
    <property type="entry name" value="Kinesin-like_fam"/>
</dbReference>
<dbReference type="GO" id="GO:0005737">
    <property type="term" value="C:cytoplasm"/>
    <property type="evidence" value="ECO:0007669"/>
    <property type="project" value="UniProtKB-SubCell"/>
</dbReference>
<reference evidence="9" key="1">
    <citation type="submission" date="2020-11" db="EMBL/GenBank/DDBJ databases">
        <authorList>
            <consortium name="DOE Joint Genome Institute"/>
            <person name="Ahrendt S."/>
            <person name="Riley R."/>
            <person name="Andreopoulos W."/>
            <person name="Labutti K."/>
            <person name="Pangilinan J."/>
            <person name="Ruiz-Duenas F.J."/>
            <person name="Barrasa J.M."/>
            <person name="Sanchez-Garcia M."/>
            <person name="Camarero S."/>
            <person name="Miyauchi S."/>
            <person name="Serrano A."/>
            <person name="Linde D."/>
            <person name="Babiker R."/>
            <person name="Drula E."/>
            <person name="Ayuso-Fernandez I."/>
            <person name="Pacheco R."/>
            <person name="Padilla G."/>
            <person name="Ferreira P."/>
            <person name="Barriuso J."/>
            <person name="Kellner H."/>
            <person name="Castanera R."/>
            <person name="Alfaro M."/>
            <person name="Ramirez L."/>
            <person name="Pisabarro A.G."/>
            <person name="Kuo A."/>
            <person name="Tritt A."/>
            <person name="Lipzen A."/>
            <person name="He G."/>
            <person name="Yan M."/>
            <person name="Ng V."/>
            <person name="Cullen D."/>
            <person name="Martin F."/>
            <person name="Rosso M.-N."/>
            <person name="Henrissat B."/>
            <person name="Hibbett D."/>
            <person name="Martinez A.T."/>
            <person name="Grigoriev I.V."/>
        </authorList>
    </citation>
    <scope>NUCLEOTIDE SEQUENCE</scope>
    <source>
        <strain evidence="9">AH 40177</strain>
    </source>
</reference>
<keyword evidence="3 6" id="KW-0547">Nucleotide-binding</keyword>
<dbReference type="InterPro" id="IPR027417">
    <property type="entry name" value="P-loop_NTPase"/>
</dbReference>
<keyword evidence="4 6" id="KW-0067">ATP-binding</keyword>
<feature type="compositionally biased region" description="Basic and acidic residues" evidence="7">
    <location>
        <begin position="114"/>
        <end position="133"/>
    </location>
</feature>
<feature type="compositionally biased region" description="Basic and acidic residues" evidence="7">
    <location>
        <begin position="144"/>
        <end position="158"/>
    </location>
</feature>
<name>A0A9P5PNT8_9AGAR</name>